<organism evidence="2 3">
    <name type="scientific">Ensete ventricosum</name>
    <name type="common">Abyssinian banana</name>
    <name type="synonym">Musa ensete</name>
    <dbReference type="NCBI Taxonomy" id="4639"/>
    <lineage>
        <taxon>Eukaryota</taxon>
        <taxon>Viridiplantae</taxon>
        <taxon>Streptophyta</taxon>
        <taxon>Embryophyta</taxon>
        <taxon>Tracheophyta</taxon>
        <taxon>Spermatophyta</taxon>
        <taxon>Magnoliopsida</taxon>
        <taxon>Liliopsida</taxon>
        <taxon>Zingiberales</taxon>
        <taxon>Musaceae</taxon>
        <taxon>Ensete</taxon>
    </lineage>
</organism>
<dbReference type="EMBL" id="AMZH03017530">
    <property type="protein sequence ID" value="RRT42873.1"/>
    <property type="molecule type" value="Genomic_DNA"/>
</dbReference>
<evidence type="ECO:0000313" key="3">
    <source>
        <dbReference type="Proteomes" id="UP000287651"/>
    </source>
</evidence>
<dbReference type="AlphaFoldDB" id="A0A426XTP0"/>
<gene>
    <name evidence="2" type="ORF">B296_00031117</name>
</gene>
<comment type="caution">
    <text evidence="2">The sequence shown here is derived from an EMBL/GenBank/DDBJ whole genome shotgun (WGS) entry which is preliminary data.</text>
</comment>
<evidence type="ECO:0000256" key="1">
    <source>
        <dbReference type="SAM" id="MobiDB-lite"/>
    </source>
</evidence>
<feature type="compositionally biased region" description="Basic and acidic residues" evidence="1">
    <location>
        <begin position="43"/>
        <end position="52"/>
    </location>
</feature>
<reference evidence="2 3" key="1">
    <citation type="journal article" date="2014" name="Agronomy (Basel)">
        <title>A Draft Genome Sequence for Ensete ventricosum, the Drought-Tolerant Tree Against Hunger.</title>
        <authorList>
            <person name="Harrison J."/>
            <person name="Moore K.A."/>
            <person name="Paszkiewicz K."/>
            <person name="Jones T."/>
            <person name="Grant M."/>
            <person name="Ambacheew D."/>
            <person name="Muzemil S."/>
            <person name="Studholme D.J."/>
        </authorList>
    </citation>
    <scope>NUCLEOTIDE SEQUENCE [LARGE SCALE GENOMIC DNA]</scope>
</reference>
<dbReference type="Proteomes" id="UP000287651">
    <property type="component" value="Unassembled WGS sequence"/>
</dbReference>
<evidence type="ECO:0000313" key="2">
    <source>
        <dbReference type="EMBL" id="RRT42873.1"/>
    </source>
</evidence>
<accession>A0A426XTP0</accession>
<feature type="compositionally biased region" description="Basic residues" evidence="1">
    <location>
        <begin position="18"/>
        <end position="34"/>
    </location>
</feature>
<protein>
    <submittedName>
        <fullName evidence="2">Uncharacterized protein</fullName>
    </submittedName>
</protein>
<name>A0A426XTP0_ENSVE</name>
<feature type="region of interest" description="Disordered" evidence="1">
    <location>
        <begin position="17"/>
        <end position="52"/>
    </location>
</feature>
<sequence length="143" mass="16311">MLVIEYPKIPNYIDGLQRRRLPGKGPLRRRRARSRQPANLKGHVVEDREAEAGRARGDAVGVKVMGPRNSCFETWDMVGDFTRAIGRRRRLEPSDASPRTVQHAGGYHRIYNPFCYAGCYVRGWVAAMDRWWLAWPAMGAAND</sequence>
<proteinExistence type="predicted"/>